<evidence type="ECO:0000256" key="1">
    <source>
        <dbReference type="SAM" id="SignalP"/>
    </source>
</evidence>
<gene>
    <name evidence="2" type="ORF">CF165_49325</name>
</gene>
<name>A0A229SK31_9PSEU</name>
<accession>A0A229SK31</accession>
<feature type="chain" id="PRO_5038579216" description="Lipoprotein" evidence="1">
    <location>
        <begin position="18"/>
        <end position="283"/>
    </location>
</feature>
<protein>
    <recommendedName>
        <fullName evidence="4">Lipoprotein</fullName>
    </recommendedName>
</protein>
<dbReference type="RefSeq" id="WP_093954511.1">
    <property type="nucleotide sequence ID" value="NZ_NMUL01000098.1"/>
</dbReference>
<feature type="signal peptide" evidence="1">
    <location>
        <begin position="1"/>
        <end position="17"/>
    </location>
</feature>
<reference evidence="3" key="1">
    <citation type="submission" date="2017-07" db="EMBL/GenBank/DDBJ databases">
        <title>Comparative genome mining reveals phylogenetic distribution patterns of secondary metabolites in Amycolatopsis.</title>
        <authorList>
            <person name="Adamek M."/>
            <person name="Alanjary M."/>
            <person name="Sales-Ortells H."/>
            <person name="Goodfellow M."/>
            <person name="Bull A.T."/>
            <person name="Kalinowski J."/>
            <person name="Ziemert N."/>
        </authorList>
    </citation>
    <scope>NUCLEOTIDE SEQUENCE [LARGE SCALE GENOMIC DNA]</scope>
    <source>
        <strain evidence="3">H5</strain>
    </source>
</reference>
<evidence type="ECO:0008006" key="4">
    <source>
        <dbReference type="Google" id="ProtNLM"/>
    </source>
</evidence>
<evidence type="ECO:0000313" key="3">
    <source>
        <dbReference type="Proteomes" id="UP000215199"/>
    </source>
</evidence>
<dbReference type="Proteomes" id="UP000215199">
    <property type="component" value="Unassembled WGS sequence"/>
</dbReference>
<dbReference type="PROSITE" id="PS51257">
    <property type="entry name" value="PROKAR_LIPOPROTEIN"/>
    <property type="match status" value="1"/>
</dbReference>
<dbReference type="OrthoDB" id="4800194at2"/>
<organism evidence="2 3">
    <name type="scientific">Amycolatopsis vastitatis</name>
    <dbReference type="NCBI Taxonomy" id="1905142"/>
    <lineage>
        <taxon>Bacteria</taxon>
        <taxon>Bacillati</taxon>
        <taxon>Actinomycetota</taxon>
        <taxon>Actinomycetes</taxon>
        <taxon>Pseudonocardiales</taxon>
        <taxon>Pseudonocardiaceae</taxon>
        <taxon>Amycolatopsis</taxon>
    </lineage>
</organism>
<evidence type="ECO:0000313" key="2">
    <source>
        <dbReference type="EMBL" id="OXM59119.1"/>
    </source>
</evidence>
<proteinExistence type="predicted"/>
<dbReference type="AlphaFoldDB" id="A0A229SK31"/>
<dbReference type="EMBL" id="NMUL01000098">
    <property type="protein sequence ID" value="OXM59119.1"/>
    <property type="molecule type" value="Genomic_DNA"/>
</dbReference>
<sequence length="283" mass="30842">MNRTSTTTLLVTLAALAAGCAAQPTAPAPDAQLLHDAEQLVLRDCMAKAGFEYRITPPPSVPDQREFLYVVDDVEWARKHGYGSDIQRRLDAFRADDPNQRYLRSLPADRRTAAVAAANGTKPVGLTAKAPDGLTVSRSDQGCRTEVFRELYGDPQTWFQTSTTVNALKAMRVERVNADPAYVAALVPWSSCVHSAGYDAKNPTELRAGQPGQLAFADEQRMAVAEADCAVHTGLAATAKALDARYETELSHDYQAALDTQHRLQQAALPHARDLLRQDNPDS</sequence>
<keyword evidence="1" id="KW-0732">Signal</keyword>
<keyword evidence="3" id="KW-1185">Reference proteome</keyword>
<comment type="caution">
    <text evidence="2">The sequence shown here is derived from an EMBL/GenBank/DDBJ whole genome shotgun (WGS) entry which is preliminary data.</text>
</comment>